<reference evidence="1 2" key="1">
    <citation type="submission" date="2019-11" db="EMBL/GenBank/DDBJ databases">
        <authorList>
            <person name="Zheng R.K."/>
            <person name="Sun C.M."/>
        </authorList>
    </citation>
    <scope>NUCLEOTIDE SEQUENCE [LARGE SCALE GENOMIC DNA]</scope>
    <source>
        <strain evidence="1 2">SRB007</strain>
    </source>
</reference>
<proteinExistence type="predicted"/>
<dbReference type="EMBL" id="CP046400">
    <property type="protein sequence ID" value="QGY39490.1"/>
    <property type="molecule type" value="Genomic_DNA"/>
</dbReference>
<protein>
    <submittedName>
        <fullName evidence="1">Uncharacterized protein</fullName>
    </submittedName>
</protein>
<dbReference type="KEGG" id="psel:GM415_04920"/>
<organism evidence="1 2">
    <name type="scientific">Pseudodesulfovibrio cashew</name>
    <dbReference type="NCBI Taxonomy" id="2678688"/>
    <lineage>
        <taxon>Bacteria</taxon>
        <taxon>Pseudomonadati</taxon>
        <taxon>Thermodesulfobacteriota</taxon>
        <taxon>Desulfovibrionia</taxon>
        <taxon>Desulfovibrionales</taxon>
        <taxon>Desulfovibrionaceae</taxon>
    </lineage>
</organism>
<evidence type="ECO:0000313" key="1">
    <source>
        <dbReference type="EMBL" id="QGY39490.1"/>
    </source>
</evidence>
<sequence>MRRIALCMSGGMRCYRQTVDSLRRNLIEANPDCEFDLFLVTNEKVSHGSKDYQQPDAYGKRVSELYGPLMKRKEKPFSEAAAQEVYGDLLRRMEVWGDDQPYGYFQILSMFWKIVRCDEIRMEYGREHDFEYDLVIRLRSDLLICTPLDLTPFFDKPGVMFQSWLYNPGEPRLVEPLMTLLEDESQPLAPLMPHPDAGGKFSDIMFWSDGPTMARMHGVTDFFLKFLNRFQKDKGLPPLTSHTPPPEYGGHPGSWDMLTLFYLRFKGITPHPGRTFLSFLVLHLVLEQGVTIRKEDLPEEFRRELLRAYFRDEPFTARLALP</sequence>
<name>A0A6I6JEK2_9BACT</name>
<keyword evidence="2" id="KW-1185">Reference proteome</keyword>
<dbReference type="AlphaFoldDB" id="A0A6I6JEK2"/>
<dbReference type="RefSeq" id="WP_158946716.1">
    <property type="nucleotide sequence ID" value="NZ_CP046400.1"/>
</dbReference>
<evidence type="ECO:0000313" key="2">
    <source>
        <dbReference type="Proteomes" id="UP000428328"/>
    </source>
</evidence>
<dbReference type="Proteomes" id="UP000428328">
    <property type="component" value="Chromosome"/>
</dbReference>
<gene>
    <name evidence="1" type="ORF">GM415_04920</name>
</gene>
<accession>A0A6I6JEK2</accession>